<evidence type="ECO:0000256" key="4">
    <source>
        <dbReference type="ARBA" id="ARBA00022776"/>
    </source>
</evidence>
<feature type="coiled-coil region" evidence="9">
    <location>
        <begin position="803"/>
        <end position="988"/>
    </location>
</feature>
<dbReference type="EMBL" id="CAXLJM020000027">
    <property type="protein sequence ID" value="CAL8095077.1"/>
    <property type="molecule type" value="Genomic_DNA"/>
</dbReference>
<comment type="subcellular location">
    <subcellularLocation>
        <location evidence="1 8">Nucleus</location>
    </subcellularLocation>
</comment>
<dbReference type="SMART" id="SM00968">
    <property type="entry name" value="SMC_hinge"/>
    <property type="match status" value="1"/>
</dbReference>
<evidence type="ECO:0000313" key="12">
    <source>
        <dbReference type="Proteomes" id="UP001642540"/>
    </source>
</evidence>
<dbReference type="SUPFAM" id="SSF52540">
    <property type="entry name" value="P-loop containing nucleoside triphosphate hydrolases"/>
    <property type="match status" value="1"/>
</dbReference>
<comment type="similarity">
    <text evidence="2">Belongs to the SMC family. SMC3 subfamily.</text>
</comment>
<keyword evidence="3" id="KW-0132">Cell division</keyword>
<keyword evidence="7" id="KW-0131">Cell cycle</keyword>
<feature type="coiled-coil region" evidence="9">
    <location>
        <begin position="682"/>
        <end position="716"/>
    </location>
</feature>
<evidence type="ECO:0000256" key="9">
    <source>
        <dbReference type="SAM" id="Coils"/>
    </source>
</evidence>
<dbReference type="CDD" id="cd03272">
    <property type="entry name" value="ABC_SMC3_euk"/>
    <property type="match status" value="1"/>
</dbReference>
<evidence type="ECO:0000256" key="3">
    <source>
        <dbReference type="ARBA" id="ARBA00022618"/>
    </source>
</evidence>
<evidence type="ECO:0000256" key="5">
    <source>
        <dbReference type="ARBA" id="ARBA00023054"/>
    </source>
</evidence>
<dbReference type="Gene3D" id="3.30.70.1620">
    <property type="match status" value="1"/>
</dbReference>
<feature type="coiled-coil region" evidence="9">
    <location>
        <begin position="186"/>
        <end position="374"/>
    </location>
</feature>
<gene>
    <name evidence="11" type="ORF">ODALV1_LOCUS8965</name>
</gene>
<evidence type="ECO:0000313" key="11">
    <source>
        <dbReference type="EMBL" id="CAL8095077.1"/>
    </source>
</evidence>
<dbReference type="InterPro" id="IPR003395">
    <property type="entry name" value="RecF/RecN/SMC_N"/>
</dbReference>
<dbReference type="InterPro" id="IPR024704">
    <property type="entry name" value="SMC"/>
</dbReference>
<dbReference type="InterPro" id="IPR010935">
    <property type="entry name" value="SMC_hinge"/>
</dbReference>
<sequence>MHIKQVIIQGFKSYREQTVIEPFHKGHNVVVGRNGSGKSNFFYAIQFVLSDEFSHLRPEQRQALLHEGTGPRVLTGFVEIIFDNADGRFPIDRDEVFLRRVIGAKKDQYFLNKKMVPRNDVVNLLESAGFSRSNPYYIVKQGKINQMATAPDSHRLKLLREVAGTRVYDERKEESKSILKETEGKKEKIDEFLKTIEERLKTLEEEKEELKEYQKWDKKRRALEYTIHDRELNDTRKKLEELEARRKKSGQGSEALRSKLREAEKNAKQASRELKEIRQTVNQAKEEKQAIQLELQQLMQEKTKLENRERDLDEEMCGDKNSKKRAEQELDKLNATIKQKEEELRRVKPEYEELKKKEETITKELALKEQKRKELYAKQGRGSQFTTKDERDKWITGELKMLNKRIKDKIEDIDRLSKELDSDARKKIELEDDVERMSGEVESYKSSIDEYNKRYYELKKQRDQHHSERNELWRKESSLQQSLSLKNEEMNKCEGEFRSMAGREIFNGRNSVLQVLETFKNRNGYDHICRGYHGLVLENIRCDEGTETAVEVTAGKRLYYHIVETDEIGSVILKEFNRQKLPGEVNFMPLNRLMVSNINYPKDPNVIEMVRVIKYEEKYDKSVRHIFGKTLICRELEAAVKTAKTHKFDCVTLDGDKVASKGVLTGGYYNTSRSSLEIQKRRGAVQTEKRNLESQMSDLKRELYAIEEKIKEIGAELQKNETKNSKIKDTFDKVKTDIRLSKEKISSIDRSRQSKERSLSQLKSNLEALQSTKEGFEAELHQELLSSLSVSDQREVDVLTDQIRQLTKENKETFTRRMQKEAEKNKLENTLNNNLMRRRDELIQALQEISVEDRKRDLENCKSELKSVEQKIKSLDKTMSQAERKLSEFTSKLKSAQELVERHKAEERECQEKLNEDSKDLEKLATKQNTLQQKIQECVKKIRELGSIPSEAFDKYHNIAMKQLYSQLEKANHQLKQYAHVNKKALDQFMSFSEQKEKLVARKEELDIGHDKIRELMDHLELRKTEAILFTFRQVSKYFTEVFGRLVPSGHGQLVMQTGNKEETELPVLLEGVNSDNFSGVGIRVSFSGNASAEMKEMNQLSGGQKSLVALALIFAIQKCDPAPFYLFDEIDQALDAQHRKAVADMIHELSKDAQFITTTFRPELLEKAHKFYGVVFRNKVSHVECVSREKAYDFVEDDTAQA</sequence>
<comment type="caution">
    <text evidence="11">The sequence shown here is derived from an EMBL/GenBank/DDBJ whole genome shotgun (WGS) entry which is preliminary data.</text>
</comment>
<accession>A0ABP1QGA8</accession>
<evidence type="ECO:0000256" key="7">
    <source>
        <dbReference type="ARBA" id="ARBA00023306"/>
    </source>
</evidence>
<keyword evidence="4" id="KW-0498">Mitosis</keyword>
<keyword evidence="12" id="KW-1185">Reference proteome</keyword>
<dbReference type="Pfam" id="PF02463">
    <property type="entry name" value="SMC_N"/>
    <property type="match status" value="1"/>
</dbReference>
<feature type="coiled-coil region" evidence="9">
    <location>
        <begin position="399"/>
        <end position="468"/>
    </location>
</feature>
<name>A0ABP1QGA8_9HEXA</name>
<evidence type="ECO:0000256" key="1">
    <source>
        <dbReference type="ARBA" id="ARBA00004123"/>
    </source>
</evidence>
<keyword evidence="5 9" id="KW-0175">Coiled coil</keyword>
<dbReference type="Proteomes" id="UP001642540">
    <property type="component" value="Unassembled WGS sequence"/>
</dbReference>
<evidence type="ECO:0000256" key="8">
    <source>
        <dbReference type="PIRNR" id="PIRNR005719"/>
    </source>
</evidence>
<feature type="coiled-coil region" evidence="9">
    <location>
        <begin position="752"/>
        <end position="779"/>
    </location>
</feature>
<evidence type="ECO:0000256" key="6">
    <source>
        <dbReference type="ARBA" id="ARBA00023242"/>
    </source>
</evidence>
<dbReference type="Gene3D" id="1.20.1060.20">
    <property type="match status" value="1"/>
</dbReference>
<dbReference type="Pfam" id="PF06470">
    <property type="entry name" value="SMC_hinge"/>
    <property type="match status" value="1"/>
</dbReference>
<dbReference type="PANTHER" id="PTHR43977">
    <property type="entry name" value="STRUCTURAL MAINTENANCE OF CHROMOSOMES PROTEIN 3"/>
    <property type="match status" value="1"/>
</dbReference>
<dbReference type="PIRSF" id="PIRSF005719">
    <property type="entry name" value="SMC"/>
    <property type="match status" value="1"/>
</dbReference>
<organism evidence="11 12">
    <name type="scientific">Orchesella dallaii</name>
    <dbReference type="NCBI Taxonomy" id="48710"/>
    <lineage>
        <taxon>Eukaryota</taxon>
        <taxon>Metazoa</taxon>
        <taxon>Ecdysozoa</taxon>
        <taxon>Arthropoda</taxon>
        <taxon>Hexapoda</taxon>
        <taxon>Collembola</taxon>
        <taxon>Entomobryomorpha</taxon>
        <taxon>Entomobryoidea</taxon>
        <taxon>Orchesellidae</taxon>
        <taxon>Orchesellinae</taxon>
        <taxon>Orchesella</taxon>
    </lineage>
</organism>
<reference evidence="11 12" key="1">
    <citation type="submission" date="2024-08" db="EMBL/GenBank/DDBJ databases">
        <authorList>
            <person name="Cucini C."/>
            <person name="Frati F."/>
        </authorList>
    </citation>
    <scope>NUCLEOTIDE SEQUENCE [LARGE SCALE GENOMIC DNA]</scope>
</reference>
<dbReference type="SUPFAM" id="SSF75553">
    <property type="entry name" value="Smc hinge domain"/>
    <property type="match status" value="1"/>
</dbReference>
<protein>
    <recommendedName>
        <fullName evidence="8">Structural maintenance of chromosomes protein</fullName>
    </recommendedName>
</protein>
<dbReference type="InterPro" id="IPR041741">
    <property type="entry name" value="SMC3_ABC_euk"/>
</dbReference>
<feature type="domain" description="SMC hinge" evidence="10">
    <location>
        <begin position="530"/>
        <end position="643"/>
    </location>
</feature>
<keyword evidence="6 8" id="KW-0539">Nucleus</keyword>
<dbReference type="InterPro" id="IPR036277">
    <property type="entry name" value="SMC_hinge_sf"/>
</dbReference>
<evidence type="ECO:0000256" key="2">
    <source>
        <dbReference type="ARBA" id="ARBA00005917"/>
    </source>
</evidence>
<dbReference type="InterPro" id="IPR027417">
    <property type="entry name" value="P-loop_NTPase"/>
</dbReference>
<dbReference type="Gene3D" id="3.40.50.300">
    <property type="entry name" value="P-loop containing nucleotide triphosphate hydrolases"/>
    <property type="match status" value="2"/>
</dbReference>
<evidence type="ECO:0000259" key="10">
    <source>
        <dbReference type="SMART" id="SM00968"/>
    </source>
</evidence>
<proteinExistence type="inferred from homology"/>